<sequence>MKTSKVILLKILSALLTLGLIYFLFSSLFIEDITTSLLPGWHTTITPFGGVLQAIIVLLLFSGIAFLVYKLIWRVLSKFWL</sequence>
<dbReference type="RefSeq" id="WP_096354836.1">
    <property type="nucleotide sequence ID" value="NZ_AP017313.1"/>
</dbReference>
<evidence type="ECO:0000313" key="1">
    <source>
        <dbReference type="EMBL" id="BAU56189.1"/>
    </source>
</evidence>
<dbReference type="EMBL" id="AP017313">
    <property type="protein sequence ID" value="BAU56189.1"/>
    <property type="molecule type" value="Genomic_DNA"/>
</dbReference>
<dbReference type="OrthoDB" id="1366619at2"/>
<dbReference type="AlphaFoldDB" id="A0A0X8X5V5"/>
<dbReference type="Proteomes" id="UP000218263">
    <property type="component" value="Chromosome"/>
</dbReference>
<protein>
    <submittedName>
        <fullName evidence="1">Uncharacterized protein</fullName>
    </submittedName>
</protein>
<evidence type="ECO:0000313" key="2">
    <source>
        <dbReference type="Proteomes" id="UP000218263"/>
    </source>
</evidence>
<name>A0A0X8X5V5_9SPHI</name>
<dbReference type="KEGG" id="mgot:MgSA37_04386"/>
<organism evidence="1 2">
    <name type="scientific">Mucilaginibacter gotjawali</name>
    <dbReference type="NCBI Taxonomy" id="1550579"/>
    <lineage>
        <taxon>Bacteria</taxon>
        <taxon>Pseudomonadati</taxon>
        <taxon>Bacteroidota</taxon>
        <taxon>Sphingobacteriia</taxon>
        <taxon>Sphingobacteriales</taxon>
        <taxon>Sphingobacteriaceae</taxon>
        <taxon>Mucilaginibacter</taxon>
    </lineage>
</organism>
<accession>A0A0X8X5V5</accession>
<gene>
    <name evidence="1" type="ORF">MgSA37_04386</name>
</gene>
<proteinExistence type="predicted"/>
<keyword evidence="2" id="KW-1185">Reference proteome</keyword>
<reference evidence="1 2" key="1">
    <citation type="submission" date="2015-12" db="EMBL/GenBank/DDBJ databases">
        <title>Genome sequence of Mucilaginibacter gotjawali.</title>
        <authorList>
            <person name="Lee J.S."/>
            <person name="Lee K.C."/>
            <person name="Kim K.K."/>
            <person name="Lee B.W."/>
        </authorList>
    </citation>
    <scope>NUCLEOTIDE SEQUENCE [LARGE SCALE GENOMIC DNA]</scope>
    <source>
        <strain evidence="1 2">SA3-7</strain>
    </source>
</reference>